<dbReference type="RefSeq" id="WP_254089929.1">
    <property type="nucleotide sequence ID" value="NZ_JAHESC010000010.1"/>
</dbReference>
<keyword evidence="6" id="KW-1185">Reference proteome</keyword>
<keyword evidence="2" id="KW-0547">Nucleotide-binding</keyword>
<dbReference type="Pfam" id="PF00005">
    <property type="entry name" value="ABC_tran"/>
    <property type="match status" value="1"/>
</dbReference>
<keyword evidence="1" id="KW-0813">Transport</keyword>
<dbReference type="InterPro" id="IPR003593">
    <property type="entry name" value="AAA+_ATPase"/>
</dbReference>
<dbReference type="Proteomes" id="UP001319180">
    <property type="component" value="Unassembled WGS sequence"/>
</dbReference>
<dbReference type="AlphaFoldDB" id="A0AAP2GCZ0"/>
<evidence type="ECO:0000313" key="5">
    <source>
        <dbReference type="EMBL" id="MBT1686692.1"/>
    </source>
</evidence>
<dbReference type="GO" id="GO:0005524">
    <property type="term" value="F:ATP binding"/>
    <property type="evidence" value="ECO:0007669"/>
    <property type="project" value="UniProtKB-KW"/>
</dbReference>
<dbReference type="PANTHER" id="PTHR43023:SF6">
    <property type="entry name" value="INTERMEMBRANE PHOSPHOLIPID TRANSPORT SYSTEM ATP-BINDING PROTEIN MLAF"/>
    <property type="match status" value="1"/>
</dbReference>
<evidence type="ECO:0000256" key="2">
    <source>
        <dbReference type="ARBA" id="ARBA00022741"/>
    </source>
</evidence>
<dbReference type="EMBL" id="JAHESC010000010">
    <property type="protein sequence ID" value="MBT1686692.1"/>
    <property type="molecule type" value="Genomic_DNA"/>
</dbReference>
<dbReference type="Gene3D" id="3.40.50.300">
    <property type="entry name" value="P-loop containing nucleotide triphosphate hydrolases"/>
    <property type="match status" value="1"/>
</dbReference>
<evidence type="ECO:0000256" key="3">
    <source>
        <dbReference type="ARBA" id="ARBA00022840"/>
    </source>
</evidence>
<dbReference type="PANTHER" id="PTHR43023">
    <property type="entry name" value="PROTEIN TRIGALACTOSYLDIACYLGLYCEROL 3, CHLOROPLASTIC"/>
    <property type="match status" value="1"/>
</dbReference>
<reference evidence="5 6" key="1">
    <citation type="submission" date="2021-05" db="EMBL/GenBank/DDBJ databases">
        <title>A Polyphasic approach of four new species of the genus Ohtaekwangia: Ohtaekwangia histidinii sp. nov., Ohtaekwangia cretensis sp. nov., Ohtaekwangia indiensis sp. nov., Ohtaekwangia reichenbachii sp. nov. from diverse environment.</title>
        <authorList>
            <person name="Octaviana S."/>
        </authorList>
    </citation>
    <scope>NUCLEOTIDE SEQUENCE [LARGE SCALE GENOMIC DNA]</scope>
    <source>
        <strain evidence="5 6">PWU37</strain>
    </source>
</reference>
<dbReference type="PROSITE" id="PS50893">
    <property type="entry name" value="ABC_TRANSPORTER_2"/>
    <property type="match status" value="1"/>
</dbReference>
<comment type="caution">
    <text evidence="5">The sequence shown here is derived from an EMBL/GenBank/DDBJ whole genome shotgun (WGS) entry which is preliminary data.</text>
</comment>
<dbReference type="SUPFAM" id="SSF52540">
    <property type="entry name" value="P-loop containing nucleoside triphosphate hydrolases"/>
    <property type="match status" value="1"/>
</dbReference>
<organism evidence="5 6">
    <name type="scientific">Dawidia soli</name>
    <dbReference type="NCBI Taxonomy" id="2782352"/>
    <lineage>
        <taxon>Bacteria</taxon>
        <taxon>Pseudomonadati</taxon>
        <taxon>Bacteroidota</taxon>
        <taxon>Cytophagia</taxon>
        <taxon>Cytophagales</taxon>
        <taxon>Chryseotaleaceae</taxon>
        <taxon>Dawidia</taxon>
    </lineage>
</organism>
<evidence type="ECO:0000256" key="1">
    <source>
        <dbReference type="ARBA" id="ARBA00022448"/>
    </source>
</evidence>
<sequence>MTSPLQNDRYTSSATGPRSDDAVVARVRNLQKSFGDVDVLRDVNLDLYASENLVILGRSGTGKSVLIKCMVGLIKPDAGSINILGYDVLKLSQDELNELRLQVGFSFQGSALYDSMTVRQNLEFPLKRNLGIYDPAELNERVVRALEDVGLESAIDKMPSELSGGMKKRVGIARTLILNPKIMLYDEPTAGLDPITSIEINELIVKVRDKYKTASIIITHDISSARHTADRVIALVGGYNKLEGTFDEIKQTTDPELEPFFNY</sequence>
<evidence type="ECO:0000259" key="4">
    <source>
        <dbReference type="PROSITE" id="PS50893"/>
    </source>
</evidence>
<accession>A0AAP2GCZ0</accession>
<keyword evidence="3 5" id="KW-0067">ATP-binding</keyword>
<dbReference type="GO" id="GO:0016887">
    <property type="term" value="F:ATP hydrolysis activity"/>
    <property type="evidence" value="ECO:0007669"/>
    <property type="project" value="InterPro"/>
</dbReference>
<protein>
    <submittedName>
        <fullName evidence="5">ATP-binding cassette domain-containing protein</fullName>
    </submittedName>
</protein>
<gene>
    <name evidence="5" type="ORF">KK078_09000</name>
</gene>
<name>A0AAP2GCZ0_9BACT</name>
<dbReference type="InterPro" id="IPR003439">
    <property type="entry name" value="ABC_transporter-like_ATP-bd"/>
</dbReference>
<dbReference type="PROSITE" id="PS00211">
    <property type="entry name" value="ABC_TRANSPORTER_1"/>
    <property type="match status" value="1"/>
</dbReference>
<dbReference type="InterPro" id="IPR027417">
    <property type="entry name" value="P-loop_NTPase"/>
</dbReference>
<dbReference type="InterPro" id="IPR017871">
    <property type="entry name" value="ABC_transporter-like_CS"/>
</dbReference>
<proteinExistence type="predicted"/>
<dbReference type="SMART" id="SM00382">
    <property type="entry name" value="AAA"/>
    <property type="match status" value="1"/>
</dbReference>
<evidence type="ECO:0000313" key="6">
    <source>
        <dbReference type="Proteomes" id="UP001319180"/>
    </source>
</evidence>
<feature type="domain" description="ABC transporter" evidence="4">
    <location>
        <begin position="25"/>
        <end position="262"/>
    </location>
</feature>